<protein>
    <submittedName>
        <fullName evidence="1">Uncharacterized protein</fullName>
    </submittedName>
</protein>
<dbReference type="RefSeq" id="WP_053398781.1">
    <property type="nucleotide sequence ID" value="NZ_LFQU01000021.1"/>
</dbReference>
<dbReference type="Proteomes" id="UP000036951">
    <property type="component" value="Unassembled WGS sequence"/>
</dbReference>
<sequence length="78" mass="9464">NITPFTLLYFTKEIGRLVTLEREIKPAKMDENYTLMAKTKDRWQNLKVFEFKREKTANWFHRISFQINFYGVIKSKSN</sequence>
<evidence type="ECO:0000313" key="2">
    <source>
        <dbReference type="Proteomes" id="UP000036951"/>
    </source>
</evidence>
<dbReference type="AlphaFoldDB" id="A0A8E1QYD1"/>
<accession>A0A8E1QYD1</accession>
<gene>
    <name evidence="1" type="ORF">ACU52_10795</name>
</gene>
<evidence type="ECO:0000313" key="1">
    <source>
        <dbReference type="EMBL" id="KOO67976.1"/>
    </source>
</evidence>
<name>A0A8E1QYD1_9BACT</name>
<keyword evidence="2" id="KW-1185">Reference proteome</keyword>
<reference evidence="1 2" key="1">
    <citation type="submission" date="2015-06" db="EMBL/GenBank/DDBJ databases">
        <title>Prevotella sp. 109, sp. nov., a novel member of the family Prevotellaceae isolated from human faeces.</title>
        <authorList>
            <person name="Shkoporov A.N."/>
            <person name="Chaplin A.V."/>
            <person name="Kafarskaia L.I."/>
            <person name="Efimov B.A."/>
        </authorList>
    </citation>
    <scope>NUCLEOTIDE SEQUENCE [LARGE SCALE GENOMIC DNA]</scope>
    <source>
        <strain evidence="1 2">109</strain>
    </source>
</reference>
<feature type="non-terminal residue" evidence="1">
    <location>
        <position position="1"/>
    </location>
</feature>
<comment type="caution">
    <text evidence="1">The sequence shown here is derived from an EMBL/GenBank/DDBJ whole genome shotgun (WGS) entry which is preliminary data.</text>
</comment>
<organism evidence="1 2">
    <name type="scientific">Xylanibacter rarus</name>
    <dbReference type="NCBI Taxonomy" id="1676614"/>
    <lineage>
        <taxon>Bacteria</taxon>
        <taxon>Pseudomonadati</taxon>
        <taxon>Bacteroidota</taxon>
        <taxon>Bacteroidia</taxon>
        <taxon>Bacteroidales</taxon>
        <taxon>Prevotellaceae</taxon>
        <taxon>Xylanibacter</taxon>
    </lineage>
</organism>
<dbReference type="EMBL" id="LFQU01000021">
    <property type="protein sequence ID" value="KOO67976.1"/>
    <property type="molecule type" value="Genomic_DNA"/>
</dbReference>
<proteinExistence type="predicted"/>